<dbReference type="RefSeq" id="XP_073897227.1">
    <property type="nucleotide sequence ID" value="XM_074041126.1"/>
</dbReference>
<evidence type="ECO:0000313" key="1">
    <source>
        <dbReference type="Proteomes" id="UP001732720"/>
    </source>
</evidence>
<protein>
    <submittedName>
        <fullName evidence="2">Protein SPMIP2</fullName>
    </submittedName>
</protein>
<dbReference type="Proteomes" id="UP001732720">
    <property type="component" value="Chromosome 9"/>
</dbReference>
<proteinExistence type="predicted"/>
<gene>
    <name evidence="2" type="primary">Spmip2</name>
</gene>
<keyword evidence="1" id="KW-1185">Reference proteome</keyword>
<name>A0AC58JX29_CASCN</name>
<organism evidence="1 2">
    <name type="scientific">Castor canadensis</name>
    <name type="common">American beaver</name>
    <dbReference type="NCBI Taxonomy" id="51338"/>
    <lineage>
        <taxon>Eukaryota</taxon>
        <taxon>Metazoa</taxon>
        <taxon>Chordata</taxon>
        <taxon>Craniata</taxon>
        <taxon>Vertebrata</taxon>
        <taxon>Euteleostomi</taxon>
        <taxon>Mammalia</taxon>
        <taxon>Eutheria</taxon>
        <taxon>Euarchontoglires</taxon>
        <taxon>Glires</taxon>
        <taxon>Rodentia</taxon>
        <taxon>Castorimorpha</taxon>
        <taxon>Castoridae</taxon>
        <taxon>Castor</taxon>
    </lineage>
</organism>
<reference evidence="2" key="1">
    <citation type="submission" date="2025-08" db="UniProtKB">
        <authorList>
            <consortium name="RefSeq"/>
        </authorList>
    </citation>
    <scope>IDENTIFICATION</scope>
</reference>
<accession>A0AC58JX29</accession>
<evidence type="ECO:0000313" key="2">
    <source>
        <dbReference type="RefSeq" id="XP_073897227.1"/>
    </source>
</evidence>
<sequence length="180" mass="20937">MNIIDIPTGVRICLLFAFSPDYIKDHLPKIHQHTWYIGEKRPVLEKTGDLRYLWRPASHASLPARYKNEYVGEVGWGMQEYSFFNTSRLHSGFGTKYGELSHAAADKVTHRYQNPWCPKPSVLDTQGRYSRGFLAWHMSDYEDTTQRNSQRAILVRESKSPTPRTFQPLKPARLPKKEEV</sequence>